<proteinExistence type="predicted"/>
<dbReference type="PANTHER" id="PTHR30146:SF109">
    <property type="entry name" value="HTH-TYPE TRANSCRIPTIONAL REGULATOR GALS"/>
    <property type="match status" value="1"/>
</dbReference>
<reference evidence="5 6" key="1">
    <citation type="submission" date="2019-08" db="EMBL/GenBank/DDBJ databases">
        <title>Deep-cultivation of Planctomycetes and their phenomic and genomic characterization uncovers novel biology.</title>
        <authorList>
            <person name="Wiegand S."/>
            <person name="Jogler M."/>
            <person name="Boedeker C."/>
            <person name="Pinto D."/>
            <person name="Vollmers J."/>
            <person name="Rivas-Marin E."/>
            <person name="Kohn T."/>
            <person name="Peeters S.H."/>
            <person name="Heuer A."/>
            <person name="Rast P."/>
            <person name="Oberbeckmann S."/>
            <person name="Bunk B."/>
            <person name="Jeske O."/>
            <person name="Meyerdierks A."/>
            <person name="Storesund J.E."/>
            <person name="Kallscheuer N."/>
            <person name="Luecker S."/>
            <person name="Lage O.M."/>
            <person name="Pohl T."/>
            <person name="Merkel B.J."/>
            <person name="Hornburger P."/>
            <person name="Mueller R.-W."/>
            <person name="Bruemmer F."/>
            <person name="Labrenz M."/>
            <person name="Spormann A.M."/>
            <person name="Op den Camp H."/>
            <person name="Overmann J."/>
            <person name="Amann R."/>
            <person name="Jetten M.S.M."/>
            <person name="Mascher T."/>
            <person name="Medema M.H."/>
            <person name="Devos D.P."/>
            <person name="Kaster A.-K."/>
            <person name="Ovreas L."/>
            <person name="Rohde M."/>
            <person name="Galperin M.Y."/>
            <person name="Jogler C."/>
        </authorList>
    </citation>
    <scope>NUCLEOTIDE SEQUENCE [LARGE SCALE GENOMIC DNA]</scope>
    <source>
        <strain evidence="5 6">Pr1d</strain>
    </source>
</reference>
<feature type="domain" description="HTH lacI-type" evidence="4">
    <location>
        <begin position="7"/>
        <end position="62"/>
    </location>
</feature>
<evidence type="ECO:0000259" key="4">
    <source>
        <dbReference type="PROSITE" id="PS50932"/>
    </source>
</evidence>
<dbReference type="CDD" id="cd06267">
    <property type="entry name" value="PBP1_LacI_sugar_binding-like"/>
    <property type="match status" value="1"/>
</dbReference>
<dbReference type="Gene3D" id="3.40.50.2300">
    <property type="match status" value="2"/>
</dbReference>
<dbReference type="SMART" id="SM00354">
    <property type="entry name" value="HTH_LACI"/>
    <property type="match status" value="1"/>
</dbReference>
<dbReference type="PROSITE" id="PS00356">
    <property type="entry name" value="HTH_LACI_1"/>
    <property type="match status" value="1"/>
</dbReference>
<evidence type="ECO:0000313" key="5">
    <source>
        <dbReference type="EMBL" id="QEG33908.1"/>
    </source>
</evidence>
<dbReference type="InterPro" id="IPR000843">
    <property type="entry name" value="HTH_LacI"/>
</dbReference>
<keyword evidence="6" id="KW-1185">Reference proteome</keyword>
<name>A0A5B9Q4F9_9BACT</name>
<accession>A0A5B9Q4F9</accession>
<keyword evidence="2" id="KW-0238">DNA-binding</keyword>
<dbReference type="OrthoDB" id="291639at2"/>
<evidence type="ECO:0000256" key="1">
    <source>
        <dbReference type="ARBA" id="ARBA00023015"/>
    </source>
</evidence>
<dbReference type="PROSITE" id="PS50932">
    <property type="entry name" value="HTH_LACI_2"/>
    <property type="match status" value="1"/>
</dbReference>
<evidence type="ECO:0000256" key="2">
    <source>
        <dbReference type="ARBA" id="ARBA00023125"/>
    </source>
</evidence>
<dbReference type="GO" id="GO:0000976">
    <property type="term" value="F:transcription cis-regulatory region binding"/>
    <property type="evidence" value="ECO:0007669"/>
    <property type="project" value="TreeGrafter"/>
</dbReference>
<dbReference type="AlphaFoldDB" id="A0A5B9Q4F9"/>
<dbReference type="Pfam" id="PF00356">
    <property type="entry name" value="LacI"/>
    <property type="match status" value="1"/>
</dbReference>
<dbReference type="SUPFAM" id="SSF53822">
    <property type="entry name" value="Periplasmic binding protein-like I"/>
    <property type="match status" value="1"/>
</dbReference>
<dbReference type="InterPro" id="IPR046335">
    <property type="entry name" value="LacI/GalR-like_sensor"/>
</dbReference>
<dbReference type="PANTHER" id="PTHR30146">
    <property type="entry name" value="LACI-RELATED TRANSCRIPTIONAL REPRESSOR"/>
    <property type="match status" value="1"/>
</dbReference>
<organism evidence="5 6">
    <name type="scientific">Bythopirellula goksoeyrii</name>
    <dbReference type="NCBI Taxonomy" id="1400387"/>
    <lineage>
        <taxon>Bacteria</taxon>
        <taxon>Pseudomonadati</taxon>
        <taxon>Planctomycetota</taxon>
        <taxon>Planctomycetia</taxon>
        <taxon>Pirellulales</taxon>
        <taxon>Lacipirellulaceae</taxon>
        <taxon>Bythopirellula</taxon>
    </lineage>
</organism>
<dbReference type="InterPro" id="IPR028082">
    <property type="entry name" value="Peripla_BP_I"/>
</dbReference>
<evidence type="ECO:0000313" key="6">
    <source>
        <dbReference type="Proteomes" id="UP000323917"/>
    </source>
</evidence>
<dbReference type="Proteomes" id="UP000323917">
    <property type="component" value="Chromosome"/>
</dbReference>
<keyword evidence="3" id="KW-0804">Transcription</keyword>
<evidence type="ECO:0000256" key="3">
    <source>
        <dbReference type="ARBA" id="ARBA00023163"/>
    </source>
</evidence>
<dbReference type="Pfam" id="PF13377">
    <property type="entry name" value="Peripla_BP_3"/>
    <property type="match status" value="1"/>
</dbReference>
<dbReference type="KEGG" id="bgok:Pr1d_11780"/>
<sequence length="353" mass="39393">MPRCSVPRLKDVAQEANVSLSAASRILRGKGDRYALETRNRVLRASKDMGWRQNLLVSGIQSGQTKTIGVMIPPFDSYWVGVLDGIHTTLADSDYLPITVWPSGWRELGVFESQKEEGFELISRLLDRRVDGLILWPTYAVAYREHFRDLIERAVPVGVIDHSTSNGGLTDVVETDDQKGAAAVAQYLMKRGHRRIACFSTREIEAQTWAIRRREAFEAKCGKRKTVQCRSWKIDPSGDNALQVAIELLSSDFRPTAVFCVSDHEARLIYTAACQLGLSIPKDISVVGFNNLDFAENLHPPLTTMRLNSEEMGKAVAEMILKRLNEDMQKTSVVTIEAQLVERDSVAAPSEAS</sequence>
<keyword evidence="1" id="KW-0805">Transcription regulation</keyword>
<dbReference type="EMBL" id="CP042913">
    <property type="protein sequence ID" value="QEG33908.1"/>
    <property type="molecule type" value="Genomic_DNA"/>
</dbReference>
<dbReference type="InterPro" id="IPR010982">
    <property type="entry name" value="Lambda_DNA-bd_dom_sf"/>
</dbReference>
<dbReference type="Gene3D" id="1.10.260.40">
    <property type="entry name" value="lambda repressor-like DNA-binding domains"/>
    <property type="match status" value="1"/>
</dbReference>
<dbReference type="SUPFAM" id="SSF47413">
    <property type="entry name" value="lambda repressor-like DNA-binding domains"/>
    <property type="match status" value="1"/>
</dbReference>
<protein>
    <submittedName>
        <fullName evidence="5">HTH-type transcriptional repressor PurR</fullName>
    </submittedName>
</protein>
<dbReference type="RefSeq" id="WP_148072618.1">
    <property type="nucleotide sequence ID" value="NZ_CP042913.1"/>
</dbReference>
<dbReference type="GO" id="GO:0003700">
    <property type="term" value="F:DNA-binding transcription factor activity"/>
    <property type="evidence" value="ECO:0007669"/>
    <property type="project" value="TreeGrafter"/>
</dbReference>
<dbReference type="CDD" id="cd01392">
    <property type="entry name" value="HTH_LacI"/>
    <property type="match status" value="1"/>
</dbReference>
<gene>
    <name evidence="5" type="primary">purR</name>
    <name evidence="5" type="ORF">Pr1d_11780</name>
</gene>